<feature type="binding site" evidence="17">
    <location>
        <begin position="248"/>
        <end position="259"/>
    </location>
    <ligand>
        <name>substrate</name>
    </ligand>
</feature>
<comment type="subunit">
    <text evidence="4">Homodimer. Associates with components of the exosome multienzyme ribonuclease complex, such as EXOSC3 and EXOSC4. Interacts with NDOR1.</text>
</comment>
<keyword evidence="13 15" id="KW-0539">Nucleus</keyword>
<comment type="subcellular location">
    <subcellularLocation>
        <location evidence="2">Cytoplasm</location>
    </subcellularLocation>
    <subcellularLocation>
        <location evidence="1 15">Nucleus</location>
    </subcellularLocation>
</comment>
<keyword evidence="12" id="KW-0508">mRNA splicing</keyword>
<dbReference type="FunFam" id="3.30.200.40:FF:000001">
    <property type="entry name" value="m7GpppX diphosphatase"/>
    <property type="match status" value="1"/>
</dbReference>
<evidence type="ECO:0000256" key="8">
    <source>
        <dbReference type="ARBA" id="ARBA00022553"/>
    </source>
</evidence>
<evidence type="ECO:0000256" key="13">
    <source>
        <dbReference type="ARBA" id="ARBA00023242"/>
    </source>
</evidence>
<dbReference type="RefSeq" id="XP_033164651.1">
    <property type="nucleotide sequence ID" value="XM_033308760.1"/>
</dbReference>
<dbReference type="GeneID" id="117143875"/>
<reference evidence="20" key="1">
    <citation type="submission" date="2025-08" db="UniProtKB">
        <authorList>
            <consortium name="RefSeq"/>
        </authorList>
    </citation>
    <scope>IDENTIFICATION</scope>
    <source>
        <strain evidence="20">Mau12</strain>
        <tissue evidence="20">Whole Body</tissue>
    </source>
</reference>
<evidence type="ECO:0000256" key="5">
    <source>
        <dbReference type="ARBA" id="ARBA00012520"/>
    </source>
</evidence>
<feature type="region of interest" description="Disordered" evidence="18">
    <location>
        <begin position="322"/>
        <end position="374"/>
    </location>
</feature>
<evidence type="ECO:0000256" key="2">
    <source>
        <dbReference type="ARBA" id="ARBA00004496"/>
    </source>
</evidence>
<protein>
    <recommendedName>
        <fullName evidence="6 15">m7GpppX diphosphatase</fullName>
        <ecNumber evidence="5 15">3.6.1.59</ecNumber>
    </recommendedName>
</protein>
<dbReference type="PIRSF" id="PIRSF028973">
    <property type="entry name" value="Scavenger_mRNA_decap_enz"/>
    <property type="match status" value="1"/>
</dbReference>
<feature type="active site" description="Nucleophile" evidence="16">
    <location>
        <position position="257"/>
    </location>
</feature>
<evidence type="ECO:0000256" key="6">
    <source>
        <dbReference type="ARBA" id="ARBA00015636"/>
    </source>
</evidence>
<evidence type="ECO:0000256" key="18">
    <source>
        <dbReference type="SAM" id="MobiDB-lite"/>
    </source>
</evidence>
<dbReference type="SUPFAM" id="SSF102860">
    <property type="entry name" value="mRNA decapping enzyme DcpS N-terminal domain"/>
    <property type="match status" value="1"/>
</dbReference>
<evidence type="ECO:0000256" key="12">
    <source>
        <dbReference type="ARBA" id="ARBA00023187"/>
    </source>
</evidence>
<feature type="binding site" evidence="17">
    <location>
        <position position="187"/>
    </location>
    <ligand>
        <name>substrate</name>
    </ligand>
</feature>
<evidence type="ECO:0000256" key="17">
    <source>
        <dbReference type="PIRSR" id="PIRSR028973-2"/>
    </source>
</evidence>
<dbReference type="GO" id="GO:0000340">
    <property type="term" value="F:RNA 7-methylguanosine cap binding"/>
    <property type="evidence" value="ECO:0007669"/>
    <property type="project" value="UniProtKB-UniRule"/>
</dbReference>
<feature type="binding site" evidence="17">
    <location>
        <position position="155"/>
    </location>
    <ligand>
        <name>substrate</name>
    </ligand>
</feature>
<keyword evidence="8" id="KW-0597">Phosphoprotein</keyword>
<feature type="binding site" evidence="17">
    <location>
        <position position="165"/>
    </location>
    <ligand>
        <name>substrate</name>
    </ligand>
</feature>
<evidence type="ECO:0000256" key="7">
    <source>
        <dbReference type="ARBA" id="ARBA00022490"/>
    </source>
</evidence>
<dbReference type="Proteomes" id="UP000515162">
    <property type="component" value="Chromosome 3R"/>
</dbReference>
<dbReference type="CTD" id="28960"/>
<evidence type="ECO:0000313" key="20">
    <source>
        <dbReference type="RefSeq" id="XP_033164651.1"/>
    </source>
</evidence>
<evidence type="ECO:0000256" key="14">
    <source>
        <dbReference type="ARBA" id="ARBA00048222"/>
    </source>
</evidence>
<dbReference type="PANTHER" id="PTHR12978:SF0">
    <property type="entry name" value="M7GPPPX DIPHOSPHATASE"/>
    <property type="match status" value="1"/>
</dbReference>
<dbReference type="EC" id="3.6.1.59" evidence="5 15"/>
<dbReference type="Pfam" id="PF11969">
    <property type="entry name" value="DcpS_C"/>
    <property type="match status" value="1"/>
</dbReference>
<feature type="binding site" evidence="17">
    <location>
        <position position="185"/>
    </location>
    <ligand>
        <name>substrate</name>
    </ligand>
</feature>
<comment type="function">
    <text evidence="15">Decapping scavenger enzyme that catalyzes the cleavage of a residual cap structure following the degradation of mRNAs by the 3'-&gt;5' exosome-mediated mRNA decay pathway.</text>
</comment>
<dbReference type="PANTHER" id="PTHR12978">
    <property type="entry name" value="HISTIDINE TRIAD HIT PROTEIN MEMBER"/>
    <property type="match status" value="1"/>
</dbReference>
<keyword evidence="7" id="KW-0963">Cytoplasm</keyword>
<dbReference type="GO" id="GO:0005634">
    <property type="term" value="C:nucleus"/>
    <property type="evidence" value="ECO:0007669"/>
    <property type="project" value="UniProtKB-SubCell"/>
</dbReference>
<name>A0A6P8KMK9_DROMA</name>
<gene>
    <name evidence="20" type="primary">LOC117143875</name>
</gene>
<organism evidence="19 20">
    <name type="scientific">Drosophila mauritiana</name>
    <name type="common">Fruit fly</name>
    <dbReference type="NCBI Taxonomy" id="7226"/>
    <lineage>
        <taxon>Eukaryota</taxon>
        <taxon>Metazoa</taxon>
        <taxon>Ecdysozoa</taxon>
        <taxon>Arthropoda</taxon>
        <taxon>Hexapoda</taxon>
        <taxon>Insecta</taxon>
        <taxon>Pterygota</taxon>
        <taxon>Neoptera</taxon>
        <taxon>Endopterygota</taxon>
        <taxon>Diptera</taxon>
        <taxon>Brachycera</taxon>
        <taxon>Muscomorpha</taxon>
        <taxon>Ephydroidea</taxon>
        <taxon>Drosophilidae</taxon>
        <taxon>Drosophila</taxon>
        <taxon>Sophophora</taxon>
    </lineage>
</organism>
<keyword evidence="9 15" id="KW-0507">mRNA processing</keyword>
<evidence type="ECO:0000256" key="15">
    <source>
        <dbReference type="PIRNR" id="PIRNR028973"/>
    </source>
</evidence>
<evidence type="ECO:0000256" key="1">
    <source>
        <dbReference type="ARBA" id="ARBA00004123"/>
    </source>
</evidence>
<accession>A0A6P8KMK9</accession>
<dbReference type="InterPro" id="IPR011145">
    <property type="entry name" value="Scavenger_mRNA_decap_enz_N"/>
</dbReference>
<dbReference type="Pfam" id="PF05652">
    <property type="entry name" value="DcpS"/>
    <property type="match status" value="1"/>
</dbReference>
<comment type="similarity">
    <text evidence="3 15">Belongs to the HIT family.</text>
</comment>
<dbReference type="Gene3D" id="3.30.200.40">
    <property type="entry name" value="Scavenger mRNA decapping enzyme, N-terminal domain"/>
    <property type="match status" value="1"/>
</dbReference>
<evidence type="ECO:0000256" key="16">
    <source>
        <dbReference type="PIRSR" id="PIRSR028973-1"/>
    </source>
</evidence>
<dbReference type="AlphaFoldDB" id="A0A6P8KMK9"/>
<dbReference type="GO" id="GO:0000290">
    <property type="term" value="P:deadenylation-dependent decapping of nuclear-transcribed mRNA"/>
    <property type="evidence" value="ECO:0007669"/>
    <property type="project" value="UniProtKB-UniRule"/>
</dbReference>
<evidence type="ECO:0000256" key="11">
    <source>
        <dbReference type="ARBA" id="ARBA00022990"/>
    </source>
</evidence>
<evidence type="ECO:0000256" key="10">
    <source>
        <dbReference type="ARBA" id="ARBA00022801"/>
    </source>
</evidence>
<proteinExistence type="inferred from homology"/>
<comment type="catalytic activity">
    <reaction evidence="14 15">
        <text>a 5'-end (N(7)-methyl 5'-triphosphoguanosine)-ribonucleoside in mRNA + H2O = N(7)-methyl-GMP + a 5'-end diphospho-ribonucleoside in mRNA + 2 H(+)</text>
        <dbReference type="Rhea" id="RHEA:65388"/>
        <dbReference type="Rhea" id="RHEA-COMP:17165"/>
        <dbReference type="Rhea" id="RHEA-COMP:17167"/>
        <dbReference type="ChEBI" id="CHEBI:15377"/>
        <dbReference type="ChEBI" id="CHEBI:15378"/>
        <dbReference type="ChEBI" id="CHEBI:58285"/>
        <dbReference type="ChEBI" id="CHEBI:156461"/>
        <dbReference type="ChEBI" id="CHEBI:167616"/>
        <dbReference type="EC" id="3.6.1.59"/>
    </reaction>
</comment>
<keyword evidence="19" id="KW-1185">Reference proteome</keyword>
<keyword evidence="10 15" id="KW-0378">Hydrolase</keyword>
<evidence type="ECO:0000256" key="3">
    <source>
        <dbReference type="ARBA" id="ARBA00010208"/>
    </source>
</evidence>
<evidence type="ECO:0000313" key="19">
    <source>
        <dbReference type="Proteomes" id="UP000515162"/>
    </source>
</evidence>
<dbReference type="InterPro" id="IPR008594">
    <property type="entry name" value="DcpS/DCS2"/>
</dbReference>
<dbReference type="SUPFAM" id="SSF54197">
    <property type="entry name" value="HIT-like"/>
    <property type="match status" value="1"/>
</dbReference>
<keyword evidence="11" id="KW-0007">Acetylation</keyword>
<dbReference type="InterPro" id="IPR036265">
    <property type="entry name" value="HIT-like_sf"/>
</dbReference>
<evidence type="ECO:0000256" key="9">
    <source>
        <dbReference type="ARBA" id="ARBA00022664"/>
    </source>
</evidence>
<dbReference type="GO" id="GO:0000932">
    <property type="term" value="C:P-body"/>
    <property type="evidence" value="ECO:0007669"/>
    <property type="project" value="TreeGrafter"/>
</dbReference>
<sequence>MSEPVDSTEVKSPSYDLSKFQLKRILTNNSVRKSISLLGTFPDLGTDDAIVVFEKNAYRESDVATASSEESPKKPSYFTADLKVDTEFINNIYGSFQVVPTRDLCSVKSTVIYPATEKHIEKYSVSQKYLIRETPDLYQRITLPYLTSSQFSLEWVYNILEHKQETERIVYEDKDPKTGFILLPDLKWDGRNVETLYLLGIVHKRDIKSLRDLNGSHLDLLRNVRQASKDAISKLYGINPNQLRMYFHYQPSFYHLHVHINPVRNDAPGIWCEKSHMLDTVINNLELMPDYYQRATLPFVLYEGNKLLDLYEQELPIRALTKASDDKELPDTDSLGVAPPEGFSDEEPEDRQCKRIKLGSPEPKEAESAVQACA</sequence>
<dbReference type="GO" id="GO:0006397">
    <property type="term" value="P:mRNA processing"/>
    <property type="evidence" value="ECO:0007669"/>
    <property type="project" value="UniProtKB-KW"/>
</dbReference>
<dbReference type="Gene3D" id="3.30.428.10">
    <property type="entry name" value="HIT-like"/>
    <property type="match status" value="1"/>
</dbReference>
<dbReference type="FunFam" id="3.30.428.10:FF:000006">
    <property type="entry name" value="m7GpppX diphosphatase"/>
    <property type="match status" value="1"/>
</dbReference>
<dbReference type="GO" id="GO:0140932">
    <property type="term" value="F:5'-(N(7)-methyl 5'-triphosphoguanosine)-[mRNA] diphosphatase activity"/>
    <property type="evidence" value="ECO:0007669"/>
    <property type="project" value="UniProtKB-EC"/>
</dbReference>
<dbReference type="GO" id="GO:0008380">
    <property type="term" value="P:RNA splicing"/>
    <property type="evidence" value="ECO:0007669"/>
    <property type="project" value="UniProtKB-KW"/>
</dbReference>
<evidence type="ECO:0000256" key="4">
    <source>
        <dbReference type="ARBA" id="ARBA00011140"/>
    </source>
</evidence>